<evidence type="ECO:0000313" key="3">
    <source>
        <dbReference type="Proteomes" id="UP000479190"/>
    </source>
</evidence>
<protein>
    <submittedName>
        <fullName evidence="2">Uncharacterized protein</fullName>
    </submittedName>
</protein>
<evidence type="ECO:0000313" key="2">
    <source>
        <dbReference type="EMBL" id="CAB0039094.1"/>
    </source>
</evidence>
<dbReference type="AlphaFoldDB" id="A0A6H5INJ9"/>
<dbReference type="Proteomes" id="UP000479190">
    <property type="component" value="Unassembled WGS sequence"/>
</dbReference>
<organism evidence="2 3">
    <name type="scientific">Trichogramma brassicae</name>
    <dbReference type="NCBI Taxonomy" id="86971"/>
    <lineage>
        <taxon>Eukaryota</taxon>
        <taxon>Metazoa</taxon>
        <taxon>Ecdysozoa</taxon>
        <taxon>Arthropoda</taxon>
        <taxon>Hexapoda</taxon>
        <taxon>Insecta</taxon>
        <taxon>Pterygota</taxon>
        <taxon>Neoptera</taxon>
        <taxon>Endopterygota</taxon>
        <taxon>Hymenoptera</taxon>
        <taxon>Apocrita</taxon>
        <taxon>Proctotrupomorpha</taxon>
        <taxon>Chalcidoidea</taxon>
        <taxon>Trichogrammatidae</taxon>
        <taxon>Trichogramma</taxon>
    </lineage>
</organism>
<name>A0A6H5INJ9_9HYME</name>
<proteinExistence type="predicted"/>
<reference evidence="2 3" key="1">
    <citation type="submission" date="2020-02" db="EMBL/GenBank/DDBJ databases">
        <authorList>
            <person name="Ferguson B K."/>
        </authorList>
    </citation>
    <scope>NUCLEOTIDE SEQUENCE [LARGE SCALE GENOMIC DNA]</scope>
</reference>
<accession>A0A6H5INJ9</accession>
<feature type="region of interest" description="Disordered" evidence="1">
    <location>
        <begin position="315"/>
        <end position="335"/>
    </location>
</feature>
<evidence type="ECO:0000256" key="1">
    <source>
        <dbReference type="SAM" id="MobiDB-lite"/>
    </source>
</evidence>
<sequence>MDSEWVVHAQRPSGHRLRDRGHRDFYQALEAPELQMERPYTGCGPFLCHRVRRIGRSRDRRGYGVEPHVRITGACDASMSRVNPRHRREPVYWWTAEIADLQRFCLRARRLSQRSRGRQDEETPQRELPPQGIFCAWRSRPASVGAGGSFATRSTATSGANHTRLPCRACDARRSSSPAPLSWCAARWRLCSHGCRAGPPCSCRVERRSLYRPSPWRNSKELSRGSRSAPRPVRMAYPTQRSKSLLPHDPTSSCGCTRRVWRLAFFHVAESARGLSCFQSQVNPPTSRPRIVRCVCWTHRARFWGESYATGWKLSQRDPEASRSDSMAPGKGNQR</sequence>
<keyword evidence="3" id="KW-1185">Reference proteome</keyword>
<dbReference type="EMBL" id="CADCXV010000939">
    <property type="protein sequence ID" value="CAB0039094.1"/>
    <property type="molecule type" value="Genomic_DNA"/>
</dbReference>
<gene>
    <name evidence="2" type="ORF">TBRA_LOCUS10853</name>
</gene>